<dbReference type="Proteomes" id="UP000431080">
    <property type="component" value="Unassembled WGS sequence"/>
</dbReference>
<dbReference type="InterPro" id="IPR041273">
    <property type="entry name" value="NAT_N"/>
</dbReference>
<reference evidence="3 4" key="1">
    <citation type="submission" date="2019-10" db="EMBL/GenBank/DDBJ databases">
        <authorList>
            <person name="Nie G."/>
            <person name="Ming H."/>
            <person name="Yi B."/>
        </authorList>
    </citation>
    <scope>NUCLEOTIDE SEQUENCE [LARGE SCALE GENOMIC DNA]</scope>
    <source>
        <strain evidence="3 4">CFH 90414</strain>
    </source>
</reference>
<keyword evidence="4" id="KW-1185">Reference proteome</keyword>
<organism evidence="3 4">
    <name type="scientific">Agromyces agglutinans</name>
    <dbReference type="NCBI Taxonomy" id="2662258"/>
    <lineage>
        <taxon>Bacteria</taxon>
        <taxon>Bacillati</taxon>
        <taxon>Actinomycetota</taxon>
        <taxon>Actinomycetes</taxon>
        <taxon>Micrococcales</taxon>
        <taxon>Microbacteriaceae</taxon>
        <taxon>Agromyces</taxon>
    </lineage>
</organism>
<accession>A0A6I2F9B5</accession>
<protein>
    <submittedName>
        <fullName evidence="3">Uncharacterized protein</fullName>
    </submittedName>
</protein>
<evidence type="ECO:0000259" key="1">
    <source>
        <dbReference type="Pfam" id="PF18082"/>
    </source>
</evidence>
<dbReference type="InterPro" id="IPR041644">
    <property type="entry name" value="GNAT_C"/>
</dbReference>
<dbReference type="AlphaFoldDB" id="A0A6I2F9B5"/>
<dbReference type="Gene3D" id="3.40.630.120">
    <property type="match status" value="1"/>
</dbReference>
<gene>
    <name evidence="3" type="ORF">GE115_03545</name>
</gene>
<dbReference type="EMBL" id="WJIF01000002">
    <property type="protein sequence ID" value="MRG58946.1"/>
    <property type="molecule type" value="Genomic_DNA"/>
</dbReference>
<dbReference type="RefSeq" id="WP_153683443.1">
    <property type="nucleotide sequence ID" value="NZ_WJIF01000002.1"/>
</dbReference>
<evidence type="ECO:0000313" key="3">
    <source>
        <dbReference type="EMBL" id="MRG58946.1"/>
    </source>
</evidence>
<feature type="domain" description="N-acyltransferase N-terminal" evidence="1">
    <location>
        <begin position="40"/>
        <end position="130"/>
    </location>
</feature>
<evidence type="ECO:0000259" key="2">
    <source>
        <dbReference type="Pfam" id="PF18164"/>
    </source>
</evidence>
<sequence>MGRHNRPAPSAFPGAAAATDAEVLGLAPVEASARPDVTARLRAAVLSESKPHPDASGPVGVASDAVQVDTDASDAELLASLVELVPDALTRHRRLGIPGDVTRATLLDVGRKHRLYGAANVLDWLLEILRGDVVELGRLQVSRRRERYGHAVHIPELGPLDPGAVDRSIARIAAFTRADRLQCTSWLLDPVLQAELPDSNIAAFARRFQLVDHVEPSAEASAEASRFVFRESAERVRDADAVQPRTRLERVVAERLRTGSDWSEPTGILELR</sequence>
<feature type="domain" description="GNAT-like C-terminal" evidence="2">
    <location>
        <begin position="148"/>
        <end position="269"/>
    </location>
</feature>
<comment type="caution">
    <text evidence="3">The sequence shown here is derived from an EMBL/GenBank/DDBJ whole genome shotgun (WGS) entry which is preliminary data.</text>
</comment>
<evidence type="ECO:0000313" key="4">
    <source>
        <dbReference type="Proteomes" id="UP000431080"/>
    </source>
</evidence>
<dbReference type="Pfam" id="PF18082">
    <property type="entry name" value="NAT_N"/>
    <property type="match status" value="1"/>
</dbReference>
<dbReference type="Pfam" id="PF18164">
    <property type="entry name" value="GNAT_C"/>
    <property type="match status" value="1"/>
</dbReference>
<proteinExistence type="predicted"/>
<name>A0A6I2F9B5_9MICO</name>